<evidence type="ECO:0000256" key="3">
    <source>
        <dbReference type="ARBA" id="ARBA00022801"/>
    </source>
</evidence>
<evidence type="ECO:0000256" key="1">
    <source>
        <dbReference type="ARBA" id="ARBA00005234"/>
    </source>
</evidence>
<keyword evidence="3" id="KW-0378">Hydrolase</keyword>
<accession>A0ABU6UFH7</accession>
<evidence type="ECO:0000256" key="4">
    <source>
        <dbReference type="SAM" id="MobiDB-lite"/>
    </source>
</evidence>
<evidence type="ECO:0000313" key="7">
    <source>
        <dbReference type="Proteomes" id="UP001341840"/>
    </source>
</evidence>
<feature type="domain" description="Ubiquitin-like protease family profile" evidence="5">
    <location>
        <begin position="333"/>
        <end position="392"/>
    </location>
</feature>
<dbReference type="EMBL" id="JASCZI010121135">
    <property type="protein sequence ID" value="MED6160027.1"/>
    <property type="molecule type" value="Genomic_DNA"/>
</dbReference>
<feature type="region of interest" description="Disordered" evidence="4">
    <location>
        <begin position="164"/>
        <end position="211"/>
    </location>
</feature>
<comment type="caution">
    <text evidence="6">The sequence shown here is derived from an EMBL/GenBank/DDBJ whole genome shotgun (WGS) entry which is preliminary data.</text>
</comment>
<dbReference type="SUPFAM" id="SSF54001">
    <property type="entry name" value="Cysteine proteinases"/>
    <property type="match status" value="1"/>
</dbReference>
<evidence type="ECO:0000259" key="5">
    <source>
        <dbReference type="Pfam" id="PF02902"/>
    </source>
</evidence>
<feature type="compositionally biased region" description="Low complexity" evidence="4">
    <location>
        <begin position="192"/>
        <end position="202"/>
    </location>
</feature>
<dbReference type="Proteomes" id="UP001341840">
    <property type="component" value="Unassembled WGS sequence"/>
</dbReference>
<sequence>MTDKGKKQVEDSSQNKLTPCWRTSGSCESVFVKHRFAGENQPKIKGCCLCRDIPKMNPEDLEGQDNPTVKVFNTFREHLLEIDCSHHAMVQGNRKQLKLLTDAISGQGRLVNLMWSEHCELQKAFQEEKELTRKAILYSIERSGGYALPDSQPTIREELLRSFGAKSKAPEGSTPNVTGAAKRQRRLDFDNADAGDGTEGANAGEGGKEKTDEVDGIKYGYIGSAHFPRRLKVSFWPPPGMQFLIFEIACGAYGFSKSKDKTQCGLCDPRNQYPLTYATSTILDVVATMLTDQLTDSIWWLPTAFGPIALNPAGYCKDTLDFIVRRYMGYVDETHKIYVPLSCEGHWFLLVVDLRDSKVIYLDSLKDVNAGPARRQIIDFVSNYDPEIMNSTHRYRLATSLMMAKSNVKRDEVGLTALSYYEGRDGTRKKELDISSDSASSCQGNVPVNVDSDSVEI</sequence>
<dbReference type="InterPro" id="IPR038765">
    <property type="entry name" value="Papain-like_cys_pep_sf"/>
</dbReference>
<protein>
    <recommendedName>
        <fullName evidence="5">Ubiquitin-like protease family profile domain-containing protein</fullName>
    </recommendedName>
</protein>
<name>A0ABU6UFH7_9FABA</name>
<dbReference type="InterPro" id="IPR003653">
    <property type="entry name" value="Peptidase_C48_C"/>
</dbReference>
<feature type="region of interest" description="Disordered" evidence="4">
    <location>
        <begin position="432"/>
        <end position="457"/>
    </location>
</feature>
<comment type="similarity">
    <text evidence="1">Belongs to the peptidase C48 family.</text>
</comment>
<reference evidence="6 7" key="1">
    <citation type="journal article" date="2023" name="Plants (Basel)">
        <title>Bridging the Gap: Combining Genomics and Transcriptomics Approaches to Understand Stylosanthes scabra, an Orphan Legume from the Brazilian Caatinga.</title>
        <authorList>
            <person name="Ferreira-Neto J.R.C."/>
            <person name="da Silva M.D."/>
            <person name="Binneck E."/>
            <person name="de Melo N.F."/>
            <person name="da Silva R.H."/>
            <person name="de Melo A.L.T.M."/>
            <person name="Pandolfi V."/>
            <person name="Bustamante F.O."/>
            <person name="Brasileiro-Vidal A.C."/>
            <person name="Benko-Iseppon A.M."/>
        </authorList>
    </citation>
    <scope>NUCLEOTIDE SEQUENCE [LARGE SCALE GENOMIC DNA]</scope>
    <source>
        <tissue evidence="6">Leaves</tissue>
    </source>
</reference>
<feature type="compositionally biased region" description="Polar residues" evidence="4">
    <location>
        <begin position="435"/>
        <end position="446"/>
    </location>
</feature>
<proteinExistence type="inferred from homology"/>
<evidence type="ECO:0000256" key="2">
    <source>
        <dbReference type="ARBA" id="ARBA00022670"/>
    </source>
</evidence>
<dbReference type="Pfam" id="PF02902">
    <property type="entry name" value="Peptidase_C48"/>
    <property type="match status" value="1"/>
</dbReference>
<organism evidence="6 7">
    <name type="scientific">Stylosanthes scabra</name>
    <dbReference type="NCBI Taxonomy" id="79078"/>
    <lineage>
        <taxon>Eukaryota</taxon>
        <taxon>Viridiplantae</taxon>
        <taxon>Streptophyta</taxon>
        <taxon>Embryophyta</taxon>
        <taxon>Tracheophyta</taxon>
        <taxon>Spermatophyta</taxon>
        <taxon>Magnoliopsida</taxon>
        <taxon>eudicotyledons</taxon>
        <taxon>Gunneridae</taxon>
        <taxon>Pentapetalae</taxon>
        <taxon>rosids</taxon>
        <taxon>fabids</taxon>
        <taxon>Fabales</taxon>
        <taxon>Fabaceae</taxon>
        <taxon>Papilionoideae</taxon>
        <taxon>50 kb inversion clade</taxon>
        <taxon>dalbergioids sensu lato</taxon>
        <taxon>Dalbergieae</taxon>
        <taxon>Pterocarpus clade</taxon>
        <taxon>Stylosanthes</taxon>
    </lineage>
</organism>
<keyword evidence="2" id="KW-0645">Protease</keyword>
<dbReference type="Gene3D" id="3.40.395.10">
    <property type="entry name" value="Adenoviral Proteinase, Chain A"/>
    <property type="match status" value="1"/>
</dbReference>
<evidence type="ECO:0000313" key="6">
    <source>
        <dbReference type="EMBL" id="MED6160027.1"/>
    </source>
</evidence>
<keyword evidence="7" id="KW-1185">Reference proteome</keyword>
<gene>
    <name evidence="6" type="ORF">PIB30_047644</name>
</gene>